<evidence type="ECO:0000256" key="2">
    <source>
        <dbReference type="ARBA" id="ARBA00004496"/>
    </source>
</evidence>
<feature type="binding site" evidence="16">
    <location>
        <position position="146"/>
    </location>
    <ligand>
        <name>Zn(2+)</name>
        <dbReference type="ChEBI" id="CHEBI:29105"/>
    </ligand>
</feature>
<dbReference type="AlphaFoldDB" id="A0A512BDF7"/>
<dbReference type="InterPro" id="IPR009080">
    <property type="entry name" value="tRNAsynth_Ia_anticodon-bd"/>
</dbReference>
<dbReference type="Proteomes" id="UP000321513">
    <property type="component" value="Unassembled WGS sequence"/>
</dbReference>
<evidence type="ECO:0000256" key="8">
    <source>
        <dbReference type="ARBA" id="ARBA00022723"/>
    </source>
</evidence>
<dbReference type="InterPro" id="IPR002547">
    <property type="entry name" value="tRNA-bd_dom"/>
</dbReference>
<evidence type="ECO:0000256" key="7">
    <source>
        <dbReference type="ARBA" id="ARBA00022598"/>
    </source>
</evidence>
<feature type="short sequence motif" description="'KMSKS' region" evidence="16">
    <location>
        <begin position="334"/>
        <end position="338"/>
    </location>
</feature>
<dbReference type="InterPro" id="IPR029038">
    <property type="entry name" value="MetRS_Zn"/>
</dbReference>
<dbReference type="OrthoDB" id="9810191at2"/>
<dbReference type="InterPro" id="IPR041872">
    <property type="entry name" value="Anticodon_Met"/>
</dbReference>
<dbReference type="HAMAP" id="MF_00098">
    <property type="entry name" value="Met_tRNA_synth_type1"/>
    <property type="match status" value="1"/>
</dbReference>
<name>A0A512BDF7_9BACT</name>
<feature type="region of interest" description="Disordered" evidence="18">
    <location>
        <begin position="605"/>
        <end position="631"/>
    </location>
</feature>
<dbReference type="EC" id="6.1.1.10" evidence="16"/>
<keyword evidence="8 16" id="KW-0479">Metal-binding</keyword>
<keyword evidence="21" id="KW-1185">Reference proteome</keyword>
<evidence type="ECO:0000256" key="3">
    <source>
        <dbReference type="ARBA" id="ARBA00008258"/>
    </source>
</evidence>
<evidence type="ECO:0000256" key="11">
    <source>
        <dbReference type="ARBA" id="ARBA00022840"/>
    </source>
</evidence>
<feature type="binding site" evidence="16">
    <location>
        <position position="162"/>
    </location>
    <ligand>
        <name>Zn(2+)</name>
        <dbReference type="ChEBI" id="CHEBI:29105"/>
    </ligand>
</feature>
<feature type="binding site" evidence="16">
    <location>
        <position position="149"/>
    </location>
    <ligand>
        <name>Zn(2+)</name>
        <dbReference type="ChEBI" id="CHEBI:29105"/>
    </ligand>
</feature>
<evidence type="ECO:0000256" key="4">
    <source>
        <dbReference type="ARBA" id="ARBA00011738"/>
    </source>
</evidence>
<reference evidence="20 21" key="1">
    <citation type="submission" date="2019-07" db="EMBL/GenBank/DDBJ databases">
        <title>Whole genome shotgun sequence of Segetibacter aerophilus NBRC 106135.</title>
        <authorList>
            <person name="Hosoyama A."/>
            <person name="Uohara A."/>
            <person name="Ohji S."/>
            <person name="Ichikawa N."/>
        </authorList>
    </citation>
    <scope>NUCLEOTIDE SEQUENCE [LARGE SCALE GENOMIC DNA]</scope>
    <source>
        <strain evidence="20 21">NBRC 106135</strain>
    </source>
</reference>
<dbReference type="Pfam" id="PF01588">
    <property type="entry name" value="tRNA_bind"/>
    <property type="match status" value="1"/>
</dbReference>
<dbReference type="SUPFAM" id="SSF50249">
    <property type="entry name" value="Nucleic acid-binding proteins"/>
    <property type="match status" value="1"/>
</dbReference>
<dbReference type="InterPro" id="IPR014758">
    <property type="entry name" value="Met-tRNA_synth"/>
</dbReference>
<evidence type="ECO:0000256" key="5">
    <source>
        <dbReference type="ARBA" id="ARBA00022490"/>
    </source>
</evidence>
<evidence type="ECO:0000313" key="21">
    <source>
        <dbReference type="Proteomes" id="UP000321513"/>
    </source>
</evidence>
<evidence type="ECO:0000256" key="17">
    <source>
        <dbReference type="SAM" id="Coils"/>
    </source>
</evidence>
<dbReference type="GO" id="GO:0004825">
    <property type="term" value="F:methionine-tRNA ligase activity"/>
    <property type="evidence" value="ECO:0007669"/>
    <property type="project" value="UniProtKB-UniRule"/>
</dbReference>
<comment type="cofactor">
    <cofactor evidence="16">
        <name>Zn(2+)</name>
        <dbReference type="ChEBI" id="CHEBI:29105"/>
    </cofactor>
    <text evidence="16">Binds 1 zinc ion per subunit.</text>
</comment>
<proteinExistence type="inferred from homology"/>
<dbReference type="EMBL" id="BJYT01000008">
    <property type="protein sequence ID" value="GEO09974.1"/>
    <property type="molecule type" value="Genomic_DNA"/>
</dbReference>
<dbReference type="Pfam" id="PF09334">
    <property type="entry name" value="tRNA-synt_1g"/>
    <property type="match status" value="1"/>
</dbReference>
<evidence type="ECO:0000256" key="12">
    <source>
        <dbReference type="ARBA" id="ARBA00022884"/>
    </source>
</evidence>
<dbReference type="PANTHER" id="PTHR45765">
    <property type="entry name" value="METHIONINE--TRNA LIGASE"/>
    <property type="match status" value="1"/>
</dbReference>
<dbReference type="InterPro" id="IPR033911">
    <property type="entry name" value="MetRS_core"/>
</dbReference>
<evidence type="ECO:0000256" key="10">
    <source>
        <dbReference type="ARBA" id="ARBA00022833"/>
    </source>
</evidence>
<comment type="function">
    <text evidence="1 16">Is required not only for elongation of protein synthesis but also for the initiation of all mRNA translation through initiator tRNA(fMet) aminoacylation.</text>
</comment>
<feature type="short sequence motif" description="'HIGH' region" evidence="16">
    <location>
        <begin position="14"/>
        <end position="24"/>
    </location>
</feature>
<dbReference type="CDD" id="cd00814">
    <property type="entry name" value="MetRS_core"/>
    <property type="match status" value="1"/>
</dbReference>
<protein>
    <recommendedName>
        <fullName evidence="16">Methionine--tRNA ligase</fullName>
        <ecNumber evidence="16">6.1.1.10</ecNumber>
    </recommendedName>
    <alternativeName>
        <fullName evidence="16">Methionyl-tRNA synthetase</fullName>
        <shortName evidence="16">MetRS</shortName>
    </alternativeName>
</protein>
<keyword evidence="13 16" id="KW-0648">Protein biosynthesis</keyword>
<evidence type="ECO:0000256" key="15">
    <source>
        <dbReference type="ARBA" id="ARBA00047364"/>
    </source>
</evidence>
<dbReference type="InterPro" id="IPR023458">
    <property type="entry name" value="Met-tRNA_ligase_1"/>
</dbReference>
<dbReference type="CDD" id="cd07957">
    <property type="entry name" value="Anticodon_Ia_Met"/>
    <property type="match status" value="1"/>
</dbReference>
<dbReference type="SUPFAM" id="SSF57770">
    <property type="entry name" value="Methionyl-tRNA synthetase (MetRS), Zn-domain"/>
    <property type="match status" value="1"/>
</dbReference>
<evidence type="ECO:0000256" key="9">
    <source>
        <dbReference type="ARBA" id="ARBA00022741"/>
    </source>
</evidence>
<feature type="coiled-coil region" evidence="17">
    <location>
        <begin position="480"/>
        <end position="512"/>
    </location>
</feature>
<keyword evidence="11 16" id="KW-0067">ATP-binding</keyword>
<dbReference type="NCBIfam" id="NF001100">
    <property type="entry name" value="PRK00133.1"/>
    <property type="match status" value="1"/>
</dbReference>
<evidence type="ECO:0000256" key="6">
    <source>
        <dbReference type="ARBA" id="ARBA00022555"/>
    </source>
</evidence>
<comment type="similarity">
    <text evidence="3 16">Belongs to the class-I aminoacyl-tRNA synthetase family. MetG type 1 subfamily.</text>
</comment>
<dbReference type="CDD" id="cd02800">
    <property type="entry name" value="tRNA_bind_EcMetRS_like"/>
    <property type="match status" value="1"/>
</dbReference>
<dbReference type="FunFam" id="2.20.28.20:FF:000001">
    <property type="entry name" value="Methionine--tRNA ligase"/>
    <property type="match status" value="1"/>
</dbReference>
<feature type="binding site" evidence="16">
    <location>
        <position position="159"/>
    </location>
    <ligand>
        <name>Zn(2+)</name>
        <dbReference type="ChEBI" id="CHEBI:29105"/>
    </ligand>
</feature>
<dbReference type="NCBIfam" id="TIGR00398">
    <property type="entry name" value="metG"/>
    <property type="match status" value="1"/>
</dbReference>
<dbReference type="PANTHER" id="PTHR45765:SF1">
    <property type="entry name" value="METHIONINE--TRNA LIGASE, CYTOPLASMIC"/>
    <property type="match status" value="1"/>
</dbReference>
<dbReference type="Pfam" id="PF19303">
    <property type="entry name" value="Anticodon_3"/>
    <property type="match status" value="1"/>
</dbReference>
<keyword evidence="5 16" id="KW-0963">Cytoplasm</keyword>
<dbReference type="PRINTS" id="PR01041">
    <property type="entry name" value="TRNASYNTHMET"/>
</dbReference>
<evidence type="ECO:0000256" key="14">
    <source>
        <dbReference type="ARBA" id="ARBA00023146"/>
    </source>
</evidence>
<dbReference type="GO" id="GO:0006431">
    <property type="term" value="P:methionyl-tRNA aminoacylation"/>
    <property type="evidence" value="ECO:0007669"/>
    <property type="project" value="UniProtKB-UniRule"/>
</dbReference>
<dbReference type="NCBIfam" id="TIGR00399">
    <property type="entry name" value="metG_C_term"/>
    <property type="match status" value="1"/>
</dbReference>
<dbReference type="FunFam" id="2.40.50.140:FF:000042">
    <property type="entry name" value="Methionine--tRNA ligase"/>
    <property type="match status" value="1"/>
</dbReference>
<feature type="binding site" evidence="16">
    <location>
        <position position="337"/>
    </location>
    <ligand>
        <name>ATP</name>
        <dbReference type="ChEBI" id="CHEBI:30616"/>
    </ligand>
</feature>
<feature type="domain" description="TRNA-binding" evidence="19">
    <location>
        <begin position="645"/>
        <end position="746"/>
    </location>
</feature>
<organism evidence="20 21">
    <name type="scientific">Segetibacter aerophilus</name>
    <dbReference type="NCBI Taxonomy" id="670293"/>
    <lineage>
        <taxon>Bacteria</taxon>
        <taxon>Pseudomonadati</taxon>
        <taxon>Bacteroidota</taxon>
        <taxon>Chitinophagia</taxon>
        <taxon>Chitinophagales</taxon>
        <taxon>Chitinophagaceae</taxon>
        <taxon>Segetibacter</taxon>
    </lineage>
</organism>
<comment type="subcellular location">
    <subcellularLocation>
        <location evidence="2 16">Cytoplasm</location>
    </subcellularLocation>
</comment>
<gene>
    <name evidence="16 20" type="primary">metG</name>
    <name evidence="20" type="ORF">SAE01_24700</name>
</gene>
<dbReference type="Gene3D" id="1.10.730.10">
    <property type="entry name" value="Isoleucyl-tRNA Synthetase, Domain 1"/>
    <property type="match status" value="1"/>
</dbReference>
<comment type="subunit">
    <text evidence="4 16">Homodimer.</text>
</comment>
<dbReference type="Gene3D" id="2.40.50.140">
    <property type="entry name" value="Nucleic acid-binding proteins"/>
    <property type="match status" value="1"/>
</dbReference>
<evidence type="ECO:0000259" key="19">
    <source>
        <dbReference type="PROSITE" id="PS50886"/>
    </source>
</evidence>
<dbReference type="InterPro" id="IPR015413">
    <property type="entry name" value="Methionyl/Leucyl_tRNA_Synth"/>
</dbReference>
<dbReference type="SUPFAM" id="SSF52374">
    <property type="entry name" value="Nucleotidylyl transferase"/>
    <property type="match status" value="1"/>
</dbReference>
<dbReference type="RefSeq" id="WP_147204085.1">
    <property type="nucleotide sequence ID" value="NZ_BJYT01000008.1"/>
</dbReference>
<dbReference type="Gene3D" id="3.40.50.620">
    <property type="entry name" value="HUPs"/>
    <property type="match status" value="1"/>
</dbReference>
<keyword evidence="9 16" id="KW-0547">Nucleotide-binding</keyword>
<dbReference type="PROSITE" id="PS50886">
    <property type="entry name" value="TRBD"/>
    <property type="match status" value="1"/>
</dbReference>
<evidence type="ECO:0000256" key="1">
    <source>
        <dbReference type="ARBA" id="ARBA00003314"/>
    </source>
</evidence>
<dbReference type="GO" id="GO:0005829">
    <property type="term" value="C:cytosol"/>
    <property type="evidence" value="ECO:0007669"/>
    <property type="project" value="TreeGrafter"/>
</dbReference>
<keyword evidence="14 16" id="KW-0030">Aminoacyl-tRNA synthetase</keyword>
<keyword evidence="7 16" id="KW-0436">Ligase</keyword>
<dbReference type="GO" id="GO:0046872">
    <property type="term" value="F:metal ion binding"/>
    <property type="evidence" value="ECO:0007669"/>
    <property type="project" value="UniProtKB-KW"/>
</dbReference>
<comment type="caution">
    <text evidence="20">The sequence shown here is derived from an EMBL/GenBank/DDBJ whole genome shotgun (WGS) entry which is preliminary data.</text>
</comment>
<comment type="catalytic activity">
    <reaction evidence="15 16">
        <text>tRNA(Met) + L-methionine + ATP = L-methionyl-tRNA(Met) + AMP + diphosphate</text>
        <dbReference type="Rhea" id="RHEA:13481"/>
        <dbReference type="Rhea" id="RHEA-COMP:9667"/>
        <dbReference type="Rhea" id="RHEA-COMP:9698"/>
        <dbReference type="ChEBI" id="CHEBI:30616"/>
        <dbReference type="ChEBI" id="CHEBI:33019"/>
        <dbReference type="ChEBI" id="CHEBI:57844"/>
        <dbReference type="ChEBI" id="CHEBI:78442"/>
        <dbReference type="ChEBI" id="CHEBI:78530"/>
        <dbReference type="ChEBI" id="CHEBI:456215"/>
        <dbReference type="EC" id="6.1.1.10"/>
    </reaction>
</comment>
<evidence type="ECO:0000256" key="16">
    <source>
        <dbReference type="HAMAP-Rule" id="MF_00098"/>
    </source>
</evidence>
<feature type="compositionally biased region" description="Polar residues" evidence="18">
    <location>
        <begin position="607"/>
        <end position="631"/>
    </location>
</feature>
<keyword evidence="12 16" id="KW-0694">RNA-binding</keyword>
<evidence type="ECO:0000313" key="20">
    <source>
        <dbReference type="EMBL" id="GEO09974.1"/>
    </source>
</evidence>
<evidence type="ECO:0000256" key="13">
    <source>
        <dbReference type="ARBA" id="ARBA00022917"/>
    </source>
</evidence>
<dbReference type="InterPro" id="IPR004495">
    <property type="entry name" value="Met-tRNA-synth_bsu_C"/>
</dbReference>
<keyword evidence="6 16" id="KW-0820">tRNA-binding</keyword>
<dbReference type="InterPro" id="IPR014729">
    <property type="entry name" value="Rossmann-like_a/b/a_fold"/>
</dbReference>
<evidence type="ECO:0000256" key="18">
    <source>
        <dbReference type="SAM" id="MobiDB-lite"/>
    </source>
</evidence>
<keyword evidence="10 16" id="KW-0862">Zinc</keyword>
<dbReference type="GO" id="GO:0000049">
    <property type="term" value="F:tRNA binding"/>
    <property type="evidence" value="ECO:0007669"/>
    <property type="project" value="UniProtKB-UniRule"/>
</dbReference>
<dbReference type="InterPro" id="IPR012340">
    <property type="entry name" value="NA-bd_OB-fold"/>
</dbReference>
<dbReference type="Gene3D" id="2.20.28.20">
    <property type="entry name" value="Methionyl-tRNA synthetase, Zn-domain"/>
    <property type="match status" value="1"/>
</dbReference>
<keyword evidence="17" id="KW-0175">Coiled coil</keyword>
<dbReference type="GO" id="GO:0005524">
    <property type="term" value="F:ATP binding"/>
    <property type="evidence" value="ECO:0007669"/>
    <property type="project" value="UniProtKB-UniRule"/>
</dbReference>
<sequence length="746" mass="84371">MNLPKRYMVTSALPYANGLKHIGHLAGAYIPADIYVRYLRARKKDVVYVCGSDEHGAAITIQAMKEGTTPKAIVDKYHEIMKQNFHDLGISFDIYHRTSAQIHHETAQEFFTALNERGELEQQETEQFYDEEAKSFLADRYIVGTCPVCGHPNAFGDQCEKCGSSLSPELLINPRSTLSGNAPVKRTTTHWYLPLNKYEDFLRQWILQEHKDDWKTNVLGQCKSWLDAGLQPRAVTRDLDWGVKVPLTEAEGKVLYVWFDAPIGYISATRQWALDNGKEWEPYWYNKDTKLVHFIGKDNIVFHSIIFPVMLKLHGNVLPENVPANEFMNLEGDKMSTSRGWSIEMDEYINDWIKKDNGGDSMADVLRYYLTTISPETKDSEFTWKGFQDASNSELGNIFGNFVNRTFVLMHKLCKGKVPPLHAEILDDADRNMFAVIENAKATIENLIETYKFREALFEVIDLARRGNRYMQDKQPWIVAKQLEAASQKLQAASDEEERKTLQSEAESLQFKIDNCLHVCLQLTANLAILVNPFLPFTAKKLCYMMKVVDKMLDWENAGKAKLLSVGYNLREPQILFRKIEDSEIAAQIEKLKIKSKKVEEEKKQVTDSQLPVASETSGEASGGQAETGTGELVTSTKAEIVFDDFAKIDLKVGTIVSAEKVQKADKLLKLQVDLGFETRTIVSGIAMHFQPEEIVGKQVTVVVNLAPRKMRGIESNGMILMAEDAAGNLHFINPEEKIDAGSNVS</sequence>
<accession>A0A512BDF7</accession>
<dbReference type="SUPFAM" id="SSF47323">
    <property type="entry name" value="Anticodon-binding domain of a subclass of class I aminoacyl-tRNA synthetases"/>
    <property type="match status" value="1"/>
</dbReference>